<dbReference type="AlphaFoldDB" id="A0AAD9GWF0"/>
<dbReference type="GO" id="GO:0008270">
    <property type="term" value="F:zinc ion binding"/>
    <property type="evidence" value="ECO:0007669"/>
    <property type="project" value="UniProtKB-KW"/>
</dbReference>
<reference evidence="6" key="1">
    <citation type="submission" date="2023-08" db="EMBL/GenBank/DDBJ databases">
        <title>Reference Genome Resource for the Citrus Pathogen Phytophthora citrophthora.</title>
        <authorList>
            <person name="Moller H."/>
            <person name="Coetzee B."/>
            <person name="Rose L.J."/>
            <person name="Van Niekerk J.M."/>
        </authorList>
    </citation>
    <scope>NUCLEOTIDE SEQUENCE</scope>
    <source>
        <strain evidence="6">STE-U-9442</strain>
    </source>
</reference>
<sequence length="363" mass="41128">MFSLSLVAEPPRPSFSPEQVSRFFFSPQLDENGESTSRFLCKVCKNIYKQAEGREYSNLMQHLDDDLSARTHRAAIEAVLGFFGKTLAQVAFLVGDNCSVNKKLARLMDVPLNLAVKPLTSAFDTELDKTQQLMVWLRTIKQSAKLRFATDLRPTHLSSTFSMLARYFKLLPHIDRVNDAIADLLPTAAEAKKLKTYKKSGVSFEEDSVDGHFDVGAAIWFYFLLFFFMHHNAAILADKDFEAAVVKMQRGQNTQLTRSERQAVRGLREDCQPSLNEDDSGLGFAERVLKRAWVDNQDEHYLLANAVAPTSSLAERLFSVARATVGLDRHGLQPITLESILFLRLDRSYWNVQLVYEMLESSM</sequence>
<evidence type="ECO:0000256" key="4">
    <source>
        <dbReference type="PROSITE-ProRule" id="PRU00027"/>
    </source>
</evidence>
<feature type="domain" description="BED-type" evidence="5">
    <location>
        <begin position="15"/>
        <end position="79"/>
    </location>
</feature>
<name>A0AAD9GWF0_9STRA</name>
<dbReference type="PROSITE" id="PS50808">
    <property type="entry name" value="ZF_BED"/>
    <property type="match status" value="1"/>
</dbReference>
<dbReference type="PANTHER" id="PTHR40866:SF1">
    <property type="entry name" value="BED-TYPE DOMAIN-CONTAINING PROTEIN"/>
    <property type="match status" value="1"/>
</dbReference>
<dbReference type="InterPro" id="IPR003656">
    <property type="entry name" value="Znf_BED"/>
</dbReference>
<proteinExistence type="predicted"/>
<accession>A0AAD9GWF0</accession>
<evidence type="ECO:0000256" key="2">
    <source>
        <dbReference type="ARBA" id="ARBA00022771"/>
    </source>
</evidence>
<gene>
    <name evidence="6" type="ORF">P3T76_003070</name>
</gene>
<evidence type="ECO:0000256" key="1">
    <source>
        <dbReference type="ARBA" id="ARBA00022723"/>
    </source>
</evidence>
<protein>
    <recommendedName>
        <fullName evidence="5">BED-type domain-containing protein</fullName>
    </recommendedName>
</protein>
<dbReference type="GO" id="GO:0003677">
    <property type="term" value="F:DNA binding"/>
    <property type="evidence" value="ECO:0007669"/>
    <property type="project" value="InterPro"/>
</dbReference>
<organism evidence="6 7">
    <name type="scientific">Phytophthora citrophthora</name>
    <dbReference type="NCBI Taxonomy" id="4793"/>
    <lineage>
        <taxon>Eukaryota</taxon>
        <taxon>Sar</taxon>
        <taxon>Stramenopiles</taxon>
        <taxon>Oomycota</taxon>
        <taxon>Peronosporomycetes</taxon>
        <taxon>Peronosporales</taxon>
        <taxon>Peronosporaceae</taxon>
        <taxon>Phytophthora</taxon>
    </lineage>
</organism>
<evidence type="ECO:0000313" key="6">
    <source>
        <dbReference type="EMBL" id="KAK1946022.1"/>
    </source>
</evidence>
<evidence type="ECO:0000259" key="5">
    <source>
        <dbReference type="PROSITE" id="PS50808"/>
    </source>
</evidence>
<evidence type="ECO:0000313" key="7">
    <source>
        <dbReference type="Proteomes" id="UP001259832"/>
    </source>
</evidence>
<dbReference type="EMBL" id="JASMQC010000004">
    <property type="protein sequence ID" value="KAK1946022.1"/>
    <property type="molecule type" value="Genomic_DNA"/>
</dbReference>
<keyword evidence="3" id="KW-0862">Zinc</keyword>
<keyword evidence="7" id="KW-1185">Reference proteome</keyword>
<dbReference type="PANTHER" id="PTHR40866">
    <property type="entry name" value="BED-TYPE DOMAIN-CONTAINING PROTEIN"/>
    <property type="match status" value="1"/>
</dbReference>
<evidence type="ECO:0000256" key="3">
    <source>
        <dbReference type="ARBA" id="ARBA00022833"/>
    </source>
</evidence>
<keyword evidence="1" id="KW-0479">Metal-binding</keyword>
<keyword evidence="2 4" id="KW-0863">Zinc-finger</keyword>
<dbReference type="Proteomes" id="UP001259832">
    <property type="component" value="Unassembled WGS sequence"/>
</dbReference>
<comment type="caution">
    <text evidence="6">The sequence shown here is derived from an EMBL/GenBank/DDBJ whole genome shotgun (WGS) entry which is preliminary data.</text>
</comment>